<dbReference type="EMBL" id="NBNE01012108">
    <property type="protein sequence ID" value="OWY96082.1"/>
    <property type="molecule type" value="Genomic_DNA"/>
</dbReference>
<dbReference type="Proteomes" id="UP000198211">
    <property type="component" value="Unassembled WGS sequence"/>
</dbReference>
<evidence type="ECO:0000313" key="2">
    <source>
        <dbReference type="EMBL" id="OWY96082.1"/>
    </source>
</evidence>
<evidence type="ECO:0000313" key="3">
    <source>
        <dbReference type="Proteomes" id="UP000198211"/>
    </source>
</evidence>
<protein>
    <submittedName>
        <fullName evidence="2">Uncharacterized protein</fullName>
    </submittedName>
</protein>
<reference evidence="3" key="1">
    <citation type="submission" date="2017-03" db="EMBL/GenBank/DDBJ databases">
        <title>Phytopthora megakarya and P. palmivora, two closely related causual agents of cacao black pod achieved similar genome size and gene model numbers by different mechanisms.</title>
        <authorList>
            <person name="Ali S."/>
            <person name="Shao J."/>
            <person name="Larry D.J."/>
            <person name="Kronmiller B."/>
            <person name="Shen D."/>
            <person name="Strem M.D."/>
            <person name="Melnick R.L."/>
            <person name="Guiltinan M.J."/>
            <person name="Tyler B.M."/>
            <person name="Meinhardt L.W."/>
            <person name="Bailey B.A."/>
        </authorList>
    </citation>
    <scope>NUCLEOTIDE SEQUENCE [LARGE SCALE GENOMIC DNA]</scope>
    <source>
        <strain evidence="3">zdho120</strain>
    </source>
</reference>
<keyword evidence="3" id="KW-1185">Reference proteome</keyword>
<proteinExistence type="predicted"/>
<comment type="caution">
    <text evidence="2">The sequence shown here is derived from an EMBL/GenBank/DDBJ whole genome shotgun (WGS) entry which is preliminary data.</text>
</comment>
<organism evidence="2 3">
    <name type="scientific">Phytophthora megakarya</name>
    <dbReference type="NCBI Taxonomy" id="4795"/>
    <lineage>
        <taxon>Eukaryota</taxon>
        <taxon>Sar</taxon>
        <taxon>Stramenopiles</taxon>
        <taxon>Oomycota</taxon>
        <taxon>Peronosporomycetes</taxon>
        <taxon>Peronosporales</taxon>
        <taxon>Peronosporaceae</taxon>
        <taxon>Phytophthora</taxon>
    </lineage>
</organism>
<gene>
    <name evidence="2" type="ORF">PHMEG_00033748</name>
</gene>
<feature type="compositionally biased region" description="Basic and acidic residues" evidence="1">
    <location>
        <begin position="76"/>
        <end position="86"/>
    </location>
</feature>
<dbReference type="OrthoDB" id="10641572at2759"/>
<accession>A0A225USN3</accession>
<name>A0A225USN3_9STRA</name>
<evidence type="ECO:0000256" key="1">
    <source>
        <dbReference type="SAM" id="MobiDB-lite"/>
    </source>
</evidence>
<feature type="region of interest" description="Disordered" evidence="1">
    <location>
        <begin position="50"/>
        <end position="86"/>
    </location>
</feature>
<sequence>MRLHPTFYVERLKPFHPAEIPDIRPPVRGRSRNPVSRAVDAADSLVRGLLAHAESDSAAATPTPPSPRVGRSRPSPHFEHPSRRWT</sequence>
<dbReference type="AlphaFoldDB" id="A0A225USN3"/>